<dbReference type="RefSeq" id="WP_209898036.1">
    <property type="nucleotide sequence ID" value="NZ_BAAAJW010000006.1"/>
</dbReference>
<dbReference type="Proteomes" id="UP001519290">
    <property type="component" value="Unassembled WGS sequence"/>
</dbReference>
<evidence type="ECO:0000256" key="5">
    <source>
        <dbReference type="ARBA" id="ARBA00022833"/>
    </source>
</evidence>
<dbReference type="PANTHER" id="PTHR42940">
    <property type="entry name" value="ALCOHOL DEHYDROGENASE 1-RELATED"/>
    <property type="match status" value="1"/>
</dbReference>
<reference evidence="10 11" key="1">
    <citation type="submission" date="2021-03" db="EMBL/GenBank/DDBJ databases">
        <title>Sequencing the genomes of 1000 actinobacteria strains.</title>
        <authorList>
            <person name="Klenk H.-P."/>
        </authorList>
    </citation>
    <scope>NUCLEOTIDE SEQUENCE [LARGE SCALE GENOMIC DNA]</scope>
    <source>
        <strain evidence="10 11">DSM 14566</strain>
    </source>
</reference>
<feature type="domain" description="Alcohol dehydrogenase-like C-terminal" evidence="8">
    <location>
        <begin position="247"/>
        <end position="366"/>
    </location>
</feature>
<evidence type="ECO:0000256" key="7">
    <source>
        <dbReference type="ARBA" id="ARBA00023027"/>
    </source>
</evidence>
<evidence type="ECO:0000313" key="11">
    <source>
        <dbReference type="Proteomes" id="UP001519290"/>
    </source>
</evidence>
<keyword evidence="7" id="KW-0520">NAD</keyword>
<organism evidence="10 11">
    <name type="scientific">Brachybacterium sacelli</name>
    <dbReference type="NCBI Taxonomy" id="173364"/>
    <lineage>
        <taxon>Bacteria</taxon>
        <taxon>Bacillati</taxon>
        <taxon>Actinomycetota</taxon>
        <taxon>Actinomycetes</taxon>
        <taxon>Micrococcales</taxon>
        <taxon>Dermabacteraceae</taxon>
        <taxon>Brachybacterium</taxon>
    </lineage>
</organism>
<dbReference type="SUPFAM" id="SSF50129">
    <property type="entry name" value="GroES-like"/>
    <property type="match status" value="1"/>
</dbReference>
<keyword evidence="11" id="KW-1185">Reference proteome</keyword>
<dbReference type="InterPro" id="IPR013154">
    <property type="entry name" value="ADH-like_N"/>
</dbReference>
<evidence type="ECO:0000256" key="3">
    <source>
        <dbReference type="ARBA" id="ARBA00013190"/>
    </source>
</evidence>
<comment type="cofactor">
    <cofactor evidence="1">
        <name>Zn(2+)</name>
        <dbReference type="ChEBI" id="CHEBI:29105"/>
    </cofactor>
</comment>
<feature type="domain" description="Alcohol dehydrogenase-like N-terminal" evidence="9">
    <location>
        <begin position="130"/>
        <end position="200"/>
    </location>
</feature>
<keyword evidence="5" id="KW-0862">Zinc</keyword>
<evidence type="ECO:0000256" key="4">
    <source>
        <dbReference type="ARBA" id="ARBA00022723"/>
    </source>
</evidence>
<name>A0ABS4WW31_9MICO</name>
<dbReference type="Gene3D" id="3.40.50.720">
    <property type="entry name" value="NAD(P)-binding Rossmann-like Domain"/>
    <property type="match status" value="1"/>
</dbReference>
<dbReference type="EMBL" id="JAGIOD010000001">
    <property type="protein sequence ID" value="MBP2380291.1"/>
    <property type="molecule type" value="Genomic_DNA"/>
</dbReference>
<evidence type="ECO:0000256" key="6">
    <source>
        <dbReference type="ARBA" id="ARBA00023002"/>
    </source>
</evidence>
<evidence type="ECO:0000259" key="9">
    <source>
        <dbReference type="Pfam" id="PF08240"/>
    </source>
</evidence>
<evidence type="ECO:0000256" key="2">
    <source>
        <dbReference type="ARBA" id="ARBA00008072"/>
    </source>
</evidence>
<protein>
    <recommendedName>
        <fullName evidence="3">alcohol dehydrogenase</fullName>
        <ecNumber evidence="3">1.1.1.1</ecNumber>
    </recommendedName>
</protein>
<sequence>MSARVQQSEVGAAPGAALVDIPAAGAAVGTAPDAAASVRALVWTGGSDFALRELPLPVPGPGEILVRVTAAAICGSDRHTVTGLRESPCPGILGHEGVGVIVALGTFDSVPRPGAGPGAATGPIATGSAVAADVDGRPLAVGDRIVWSVVSACGGCDRCRAGHSAKCRRLLKAGHEALDSSWPLSGSFATHVLLPAGHAVVRAGAEVSDGAAAISACAGATVMAALDAGPSRNLAGARVLVSGVGMLGLLAVLAARAAGATDIRAIDPSPTRRALAERAGASFTLAPEQSSVGPVDLALEFSGVPTSVTSVLEALDVGSTAVLAGSVFPGPAVGLDPEQVVRGRHTITGVHNYEPQHLAQAVALLSTEHAAVLEDPVVLSTPVGLDAVPDAFAAPTQHLRTLVRP</sequence>
<comment type="caution">
    <text evidence="10">The sequence shown here is derived from an EMBL/GenBank/DDBJ whole genome shotgun (WGS) entry which is preliminary data.</text>
</comment>
<dbReference type="Gene3D" id="3.90.180.10">
    <property type="entry name" value="Medium-chain alcohol dehydrogenases, catalytic domain"/>
    <property type="match status" value="1"/>
</dbReference>
<evidence type="ECO:0000313" key="10">
    <source>
        <dbReference type="EMBL" id="MBP2380291.1"/>
    </source>
</evidence>
<dbReference type="Pfam" id="PF00107">
    <property type="entry name" value="ADH_zinc_N"/>
    <property type="match status" value="1"/>
</dbReference>
<proteinExistence type="inferred from homology"/>
<dbReference type="InterPro" id="IPR013149">
    <property type="entry name" value="ADH-like_C"/>
</dbReference>
<comment type="similarity">
    <text evidence="2">Belongs to the zinc-containing alcohol dehydrogenase family.</text>
</comment>
<dbReference type="Pfam" id="PF08240">
    <property type="entry name" value="ADH_N"/>
    <property type="match status" value="2"/>
</dbReference>
<evidence type="ECO:0000256" key="1">
    <source>
        <dbReference type="ARBA" id="ARBA00001947"/>
    </source>
</evidence>
<dbReference type="InterPro" id="IPR036291">
    <property type="entry name" value="NAD(P)-bd_dom_sf"/>
</dbReference>
<dbReference type="InterPro" id="IPR011032">
    <property type="entry name" value="GroES-like_sf"/>
</dbReference>
<evidence type="ECO:0000259" key="8">
    <source>
        <dbReference type="Pfam" id="PF00107"/>
    </source>
</evidence>
<keyword evidence="4" id="KW-0479">Metal-binding</keyword>
<keyword evidence="6" id="KW-0560">Oxidoreductase</keyword>
<dbReference type="PANTHER" id="PTHR42940:SF3">
    <property type="entry name" value="ALCOHOL DEHYDROGENASE 1-RELATED"/>
    <property type="match status" value="1"/>
</dbReference>
<gene>
    <name evidence="10" type="ORF">JOF43_000248</name>
</gene>
<feature type="domain" description="Alcohol dehydrogenase-like N-terminal" evidence="9">
    <location>
        <begin position="60"/>
        <end position="106"/>
    </location>
</feature>
<dbReference type="EC" id="1.1.1.1" evidence="3"/>
<dbReference type="SUPFAM" id="SSF51735">
    <property type="entry name" value="NAD(P)-binding Rossmann-fold domains"/>
    <property type="match status" value="1"/>
</dbReference>
<accession>A0ABS4WW31</accession>